<dbReference type="InterPro" id="IPR045584">
    <property type="entry name" value="Pilin-like"/>
</dbReference>
<dbReference type="AlphaFoldDB" id="A0A5S9ILX2"/>
<evidence type="ECO:0000256" key="1">
    <source>
        <dbReference type="SAM" id="Phobius"/>
    </source>
</evidence>
<dbReference type="RefSeq" id="WP_151968131.1">
    <property type="nucleotide sequence ID" value="NZ_AP019860.1"/>
</dbReference>
<proteinExistence type="predicted"/>
<dbReference type="KEGG" id="uam:UABAM_02305"/>
<dbReference type="Pfam" id="PF07963">
    <property type="entry name" value="N_methyl"/>
    <property type="match status" value="1"/>
</dbReference>
<dbReference type="NCBIfam" id="TIGR02532">
    <property type="entry name" value="IV_pilin_GFxxxE"/>
    <property type="match status" value="1"/>
</dbReference>
<evidence type="ECO:0000313" key="2">
    <source>
        <dbReference type="EMBL" id="BBM83950.1"/>
    </source>
</evidence>
<evidence type="ECO:0008006" key="4">
    <source>
        <dbReference type="Google" id="ProtNLM"/>
    </source>
</evidence>
<dbReference type="PROSITE" id="PS00409">
    <property type="entry name" value="PROKAR_NTER_METHYL"/>
    <property type="match status" value="1"/>
</dbReference>
<accession>A0A5S9ILX2</accession>
<reference evidence="2 3" key="1">
    <citation type="submission" date="2019-08" db="EMBL/GenBank/DDBJ databases">
        <title>Complete genome sequence of Candidatus Uab amorphum.</title>
        <authorList>
            <person name="Shiratori T."/>
            <person name="Suzuki S."/>
            <person name="Kakizawa Y."/>
            <person name="Ishida K."/>
        </authorList>
    </citation>
    <scope>NUCLEOTIDE SEQUENCE [LARGE SCALE GENOMIC DNA]</scope>
    <source>
        <strain evidence="2 3">SRT547</strain>
    </source>
</reference>
<protein>
    <recommendedName>
        <fullName evidence="4">Prepilin-type N-terminal cleavage/methylation domain-containing protein</fullName>
    </recommendedName>
</protein>
<keyword evidence="1" id="KW-0812">Transmembrane</keyword>
<feature type="transmembrane region" description="Helical" evidence="1">
    <location>
        <begin position="12"/>
        <end position="33"/>
    </location>
</feature>
<dbReference type="EMBL" id="AP019860">
    <property type="protein sequence ID" value="BBM83950.1"/>
    <property type="molecule type" value="Genomic_DNA"/>
</dbReference>
<keyword evidence="1" id="KW-0472">Membrane</keyword>
<organism evidence="2 3">
    <name type="scientific">Uabimicrobium amorphum</name>
    <dbReference type="NCBI Taxonomy" id="2596890"/>
    <lineage>
        <taxon>Bacteria</taxon>
        <taxon>Pseudomonadati</taxon>
        <taxon>Planctomycetota</taxon>
        <taxon>Candidatus Uabimicrobiia</taxon>
        <taxon>Candidatus Uabimicrobiales</taxon>
        <taxon>Candidatus Uabimicrobiaceae</taxon>
        <taxon>Candidatus Uabimicrobium</taxon>
    </lineage>
</organism>
<name>A0A5S9ILX2_UABAM</name>
<sequence>MLRNKTQSGLSLIEVMISVGILAIAATAAIAMYTSGKSMNMMNNDRQTVYKALQEAISQARRNISTSGEPGSQPFVQRSSFTIFGIRGATDGNFFFDDDGEDVGAGNGTQLARVSLESVNSEGTVVNLDDMEMIKITAEARADFRTGGQYLNERLVLMLKQ</sequence>
<dbReference type="InterPro" id="IPR012902">
    <property type="entry name" value="N_methyl_site"/>
</dbReference>
<dbReference type="SUPFAM" id="SSF54523">
    <property type="entry name" value="Pili subunits"/>
    <property type="match status" value="1"/>
</dbReference>
<gene>
    <name evidence="2" type="ORF">UABAM_02305</name>
</gene>
<dbReference type="Proteomes" id="UP000326354">
    <property type="component" value="Chromosome"/>
</dbReference>
<evidence type="ECO:0000313" key="3">
    <source>
        <dbReference type="Proteomes" id="UP000326354"/>
    </source>
</evidence>
<keyword evidence="3" id="KW-1185">Reference proteome</keyword>
<keyword evidence="1" id="KW-1133">Transmembrane helix</keyword>